<dbReference type="HAMAP" id="MF_00283">
    <property type="entry name" value="Phe_tRNA_synth_beta1"/>
    <property type="match status" value="1"/>
</dbReference>
<comment type="cofactor">
    <cofactor evidence="15">
        <name>Mg(2+)</name>
        <dbReference type="ChEBI" id="CHEBI:18420"/>
    </cofactor>
    <text evidence="15">Binds 2 magnesium ions per tetramer.</text>
</comment>
<feature type="domain" description="TRNA-binding" evidence="17">
    <location>
        <begin position="39"/>
        <end position="148"/>
    </location>
</feature>
<comment type="subcellular location">
    <subcellularLocation>
        <location evidence="1 15">Cytoplasm</location>
    </subcellularLocation>
</comment>
<dbReference type="CDD" id="cd00769">
    <property type="entry name" value="PheRS_beta_core"/>
    <property type="match status" value="1"/>
</dbReference>
<evidence type="ECO:0000313" key="21">
    <source>
        <dbReference type="Proteomes" id="UP000001868"/>
    </source>
</evidence>
<dbReference type="OrthoDB" id="9805455at2"/>
<dbReference type="STRING" id="450851.PHZ_c2978"/>
<dbReference type="InterPro" id="IPR033714">
    <property type="entry name" value="tRNA_bind_bactPheRS"/>
</dbReference>
<dbReference type="Gene3D" id="3.30.930.10">
    <property type="entry name" value="Bira Bifunctional Protein, Domain 2"/>
    <property type="match status" value="1"/>
</dbReference>
<dbReference type="SUPFAM" id="SSF46955">
    <property type="entry name" value="Putative DNA-binding domain"/>
    <property type="match status" value="1"/>
</dbReference>
<feature type="binding site" evidence="15">
    <location>
        <position position="473"/>
    </location>
    <ligand>
        <name>Mg(2+)</name>
        <dbReference type="ChEBI" id="CHEBI:18420"/>
        <note>shared with alpha subunit</note>
    </ligand>
</feature>
<dbReference type="PROSITE" id="PS50886">
    <property type="entry name" value="TRBD"/>
    <property type="match status" value="1"/>
</dbReference>
<dbReference type="SUPFAM" id="SSF54991">
    <property type="entry name" value="Anticodon-binding domain of PheRS"/>
    <property type="match status" value="1"/>
</dbReference>
<comment type="similarity">
    <text evidence="2 15">Belongs to the phenylalanyl-tRNA synthetase beta subunit family. Type 1 subfamily.</text>
</comment>
<dbReference type="KEGG" id="pzu:PHZ_c2978"/>
<dbReference type="GO" id="GO:0006432">
    <property type="term" value="P:phenylalanyl-tRNA aminoacylation"/>
    <property type="evidence" value="ECO:0007669"/>
    <property type="project" value="UniProtKB-UniRule"/>
</dbReference>
<dbReference type="Pfam" id="PF03147">
    <property type="entry name" value="FDX-ACB"/>
    <property type="match status" value="1"/>
</dbReference>
<dbReference type="Pfam" id="PF03484">
    <property type="entry name" value="B5"/>
    <property type="match status" value="1"/>
</dbReference>
<accession>B4R9C7</accession>
<evidence type="ECO:0000256" key="7">
    <source>
        <dbReference type="ARBA" id="ARBA00022723"/>
    </source>
</evidence>
<dbReference type="GO" id="GO:0009328">
    <property type="term" value="C:phenylalanine-tRNA ligase complex"/>
    <property type="evidence" value="ECO:0007669"/>
    <property type="project" value="TreeGrafter"/>
</dbReference>
<sequence length="807" mass="85673">MKFTLSWLKEHLETDATVEQVVEAMTMAGLEVESVEDPAAKLAKFTVAKIVEAVQHPNADKLRVCQVDTKDGRLEIVCGAPNARAGLTTIYAPIGAYVPGSGITLEPRPVRGVVSNGMLCSAKELEVAEESDGIVELPEALPVGASAAEAFGLEAVIDFEVTPNRPDWLGVRGIARDLAAAGLGKLKPETVPQVKGSFPCPVEIRVDGTACPVFGGRLIRGVKNGPSPEWLQKRLASVGLRPINALVDITNFITHDRARPLHVYDRALMVGDVIEARLGKGPAEPSATDAASPAAHKDEQLIALDGKTYDLTPEMSIIADADGQRPIGLGGVMGGESTGCSETTTDVFVECAWFDPIVTAQTGRITGINSDAQYRFARGVDPQSVVPGLELATAMILELCGGEASEIRLAGEAPAPPAPIAFDRAYVKKLAGLDLPAQRIDAILTDLGFEVAGNAVTPPSWRRDVEGKADLVEEVARIAGYDNLPTEPLPEVATPAGGVLTLRQRRLRDARRSLAARGYSEAITWSFMRRAFAELFGGGQAELVLANPIASDLDCMRPSALGNLIEAAARNARRGFPDAALFEAGPNFRGDAPGDQWTAVTALVAPHAPKSWTKTAPDPLFALKADLIALLDELGAPQLQVVQGQNSPWWHPGRSARLQLGPKVVVAEFGELHPQVLKALDAEGPMLAFEVNLDAIPEPKKKGLKTRAALELSPLMPLKRDFAFVVSADTPAGDLVRPILGADKQLIADVRVFDVYQGPGVPEGQKSVAIEVTVQPREKTLTDAEIEALSARIVAAAEKAAGAKLRG</sequence>
<evidence type="ECO:0000256" key="5">
    <source>
        <dbReference type="ARBA" id="ARBA00022555"/>
    </source>
</evidence>
<proteinExistence type="inferred from homology"/>
<dbReference type="Proteomes" id="UP000001868">
    <property type="component" value="Chromosome"/>
</dbReference>
<dbReference type="GO" id="GO:0004826">
    <property type="term" value="F:phenylalanine-tRNA ligase activity"/>
    <property type="evidence" value="ECO:0007669"/>
    <property type="project" value="UniProtKB-UniRule"/>
</dbReference>
<evidence type="ECO:0000256" key="9">
    <source>
        <dbReference type="ARBA" id="ARBA00022840"/>
    </source>
</evidence>
<dbReference type="Pfam" id="PF17759">
    <property type="entry name" value="tRNA_synthFbeta"/>
    <property type="match status" value="1"/>
</dbReference>
<dbReference type="FunFam" id="2.40.50.140:FF:000045">
    <property type="entry name" value="Phenylalanine--tRNA ligase beta subunit"/>
    <property type="match status" value="1"/>
</dbReference>
<dbReference type="SMART" id="SM00896">
    <property type="entry name" value="FDX-ACB"/>
    <property type="match status" value="1"/>
</dbReference>
<dbReference type="SUPFAM" id="SSF55681">
    <property type="entry name" value="Class II aaRS and biotin synthetases"/>
    <property type="match status" value="1"/>
</dbReference>
<dbReference type="FunFam" id="3.30.70.380:FF:000001">
    <property type="entry name" value="Phenylalanine--tRNA ligase beta subunit"/>
    <property type="match status" value="1"/>
</dbReference>
<dbReference type="EMBL" id="CP000747">
    <property type="protein sequence ID" value="ACG79387.1"/>
    <property type="molecule type" value="Genomic_DNA"/>
</dbReference>
<dbReference type="InterPro" id="IPR005121">
    <property type="entry name" value="Fdx_antiC-bd"/>
</dbReference>
<keyword evidence="5 16" id="KW-0820">tRNA-binding</keyword>
<evidence type="ECO:0000259" key="19">
    <source>
        <dbReference type="PROSITE" id="PS51483"/>
    </source>
</evidence>
<dbReference type="InterPro" id="IPR005147">
    <property type="entry name" value="tRNA_synthase_B5-dom"/>
</dbReference>
<keyword evidence="11 16" id="KW-0694">RNA-binding</keyword>
<dbReference type="InterPro" id="IPR005146">
    <property type="entry name" value="B3/B4_tRNA-bd"/>
</dbReference>
<dbReference type="GO" id="GO:0005524">
    <property type="term" value="F:ATP binding"/>
    <property type="evidence" value="ECO:0007669"/>
    <property type="project" value="UniProtKB-UniRule"/>
</dbReference>
<dbReference type="InterPro" id="IPR041616">
    <property type="entry name" value="PheRS_beta_core"/>
</dbReference>
<keyword evidence="7 15" id="KW-0479">Metal-binding</keyword>
<dbReference type="InterPro" id="IPR004532">
    <property type="entry name" value="Phe-tRNA-ligase_IIc_bsu_bact"/>
</dbReference>
<keyword evidence="21" id="KW-1185">Reference proteome</keyword>
<organism evidence="20 21">
    <name type="scientific">Phenylobacterium zucineum (strain HLK1)</name>
    <dbReference type="NCBI Taxonomy" id="450851"/>
    <lineage>
        <taxon>Bacteria</taxon>
        <taxon>Pseudomonadati</taxon>
        <taxon>Pseudomonadota</taxon>
        <taxon>Alphaproteobacteria</taxon>
        <taxon>Caulobacterales</taxon>
        <taxon>Caulobacteraceae</taxon>
        <taxon>Phenylobacterium</taxon>
    </lineage>
</organism>
<evidence type="ECO:0000256" key="3">
    <source>
        <dbReference type="ARBA" id="ARBA00011209"/>
    </source>
</evidence>
<dbReference type="InterPro" id="IPR012340">
    <property type="entry name" value="NA-bd_OB-fold"/>
</dbReference>
<evidence type="ECO:0000256" key="10">
    <source>
        <dbReference type="ARBA" id="ARBA00022842"/>
    </source>
</evidence>
<dbReference type="eggNOG" id="COG0073">
    <property type="taxonomic scope" value="Bacteria"/>
</dbReference>
<dbReference type="eggNOG" id="COG0072">
    <property type="taxonomic scope" value="Bacteria"/>
</dbReference>
<feature type="binding site" evidence="15">
    <location>
        <position position="470"/>
    </location>
    <ligand>
        <name>Mg(2+)</name>
        <dbReference type="ChEBI" id="CHEBI:18420"/>
        <note>shared with alpha subunit</note>
    </ligand>
</feature>
<dbReference type="GO" id="GO:0000049">
    <property type="term" value="F:tRNA binding"/>
    <property type="evidence" value="ECO:0007669"/>
    <property type="project" value="UniProtKB-UniRule"/>
</dbReference>
<keyword evidence="13 15" id="KW-0030">Aminoacyl-tRNA synthetase</keyword>
<dbReference type="CDD" id="cd02796">
    <property type="entry name" value="tRNA_bind_bactPheRS"/>
    <property type="match status" value="1"/>
</dbReference>
<evidence type="ECO:0000256" key="14">
    <source>
        <dbReference type="ARBA" id="ARBA00049255"/>
    </source>
</evidence>
<dbReference type="Gene3D" id="3.30.70.380">
    <property type="entry name" value="Ferrodoxin-fold anticodon-binding domain"/>
    <property type="match status" value="1"/>
</dbReference>
<evidence type="ECO:0000256" key="11">
    <source>
        <dbReference type="ARBA" id="ARBA00022884"/>
    </source>
</evidence>
<dbReference type="NCBIfam" id="TIGR00472">
    <property type="entry name" value="pheT_bact"/>
    <property type="match status" value="1"/>
</dbReference>
<gene>
    <name evidence="15 20" type="primary">pheT</name>
    <name evidence="20" type="ordered locus">PHZ_c2978</name>
</gene>
<evidence type="ECO:0000256" key="13">
    <source>
        <dbReference type="ARBA" id="ARBA00023146"/>
    </source>
</evidence>
<dbReference type="RefSeq" id="WP_012523525.1">
    <property type="nucleotide sequence ID" value="NC_011144.1"/>
</dbReference>
<dbReference type="Gene3D" id="3.50.40.10">
    <property type="entry name" value="Phenylalanyl-trna Synthetase, Chain B, domain 3"/>
    <property type="match status" value="1"/>
</dbReference>
<dbReference type="PANTHER" id="PTHR10947">
    <property type="entry name" value="PHENYLALANYL-TRNA SYNTHETASE BETA CHAIN AND LEUCINE-RICH REPEAT-CONTAINING PROTEIN 47"/>
    <property type="match status" value="1"/>
</dbReference>
<evidence type="ECO:0000259" key="17">
    <source>
        <dbReference type="PROSITE" id="PS50886"/>
    </source>
</evidence>
<evidence type="ECO:0000256" key="15">
    <source>
        <dbReference type="HAMAP-Rule" id="MF_00283"/>
    </source>
</evidence>
<feature type="domain" description="FDX-ACB" evidence="18">
    <location>
        <begin position="713"/>
        <end position="806"/>
    </location>
</feature>
<dbReference type="InterPro" id="IPR045864">
    <property type="entry name" value="aa-tRNA-synth_II/BPL/LPL"/>
</dbReference>
<evidence type="ECO:0000313" key="20">
    <source>
        <dbReference type="EMBL" id="ACG79387.1"/>
    </source>
</evidence>
<dbReference type="PANTHER" id="PTHR10947:SF0">
    <property type="entry name" value="PHENYLALANINE--TRNA LIGASE BETA SUBUNIT"/>
    <property type="match status" value="1"/>
</dbReference>
<feature type="binding site" evidence="15">
    <location>
        <position position="474"/>
    </location>
    <ligand>
        <name>Mg(2+)</name>
        <dbReference type="ChEBI" id="CHEBI:18420"/>
        <note>shared with alpha subunit</note>
    </ligand>
</feature>
<comment type="catalytic activity">
    <reaction evidence="14 15">
        <text>tRNA(Phe) + L-phenylalanine + ATP = L-phenylalanyl-tRNA(Phe) + AMP + diphosphate + H(+)</text>
        <dbReference type="Rhea" id="RHEA:19413"/>
        <dbReference type="Rhea" id="RHEA-COMP:9668"/>
        <dbReference type="Rhea" id="RHEA-COMP:9699"/>
        <dbReference type="ChEBI" id="CHEBI:15378"/>
        <dbReference type="ChEBI" id="CHEBI:30616"/>
        <dbReference type="ChEBI" id="CHEBI:33019"/>
        <dbReference type="ChEBI" id="CHEBI:58095"/>
        <dbReference type="ChEBI" id="CHEBI:78442"/>
        <dbReference type="ChEBI" id="CHEBI:78531"/>
        <dbReference type="ChEBI" id="CHEBI:456215"/>
        <dbReference type="EC" id="6.1.1.20"/>
    </reaction>
</comment>
<dbReference type="HOGENOM" id="CLU_016891_0_0_5"/>
<dbReference type="InterPro" id="IPR002547">
    <property type="entry name" value="tRNA-bd_dom"/>
</dbReference>
<feature type="binding site" evidence="15">
    <location>
        <position position="464"/>
    </location>
    <ligand>
        <name>Mg(2+)</name>
        <dbReference type="ChEBI" id="CHEBI:18420"/>
        <note>shared with alpha subunit</note>
    </ligand>
</feature>
<dbReference type="InterPro" id="IPR020825">
    <property type="entry name" value="Phe-tRNA_synthase-like_B3/B4"/>
</dbReference>
<protein>
    <recommendedName>
        <fullName evidence="15">Phenylalanine--tRNA ligase beta subunit</fullName>
        <ecNumber evidence="15">6.1.1.20</ecNumber>
    </recommendedName>
    <alternativeName>
        <fullName evidence="15">Phenylalanyl-tRNA synthetase beta subunit</fullName>
        <shortName evidence="15">PheRS</shortName>
    </alternativeName>
</protein>
<dbReference type="PROSITE" id="PS51447">
    <property type="entry name" value="FDX_ACB"/>
    <property type="match status" value="1"/>
</dbReference>
<dbReference type="NCBIfam" id="NF045760">
    <property type="entry name" value="YtpR"/>
    <property type="match status" value="1"/>
</dbReference>
<comment type="subunit">
    <text evidence="3 15">Tetramer of two alpha and two beta subunits.</text>
</comment>
<name>B4R9C7_PHEZH</name>
<dbReference type="InterPro" id="IPR036690">
    <property type="entry name" value="Fdx_antiC-bd_sf"/>
</dbReference>
<evidence type="ECO:0000256" key="12">
    <source>
        <dbReference type="ARBA" id="ARBA00022917"/>
    </source>
</evidence>
<dbReference type="Pfam" id="PF01588">
    <property type="entry name" value="tRNA_bind"/>
    <property type="match status" value="1"/>
</dbReference>
<evidence type="ECO:0000256" key="16">
    <source>
        <dbReference type="PROSITE-ProRule" id="PRU00209"/>
    </source>
</evidence>
<dbReference type="GO" id="GO:0000287">
    <property type="term" value="F:magnesium ion binding"/>
    <property type="evidence" value="ECO:0007669"/>
    <property type="project" value="UniProtKB-UniRule"/>
</dbReference>
<evidence type="ECO:0000256" key="6">
    <source>
        <dbReference type="ARBA" id="ARBA00022598"/>
    </source>
</evidence>
<evidence type="ECO:0000256" key="1">
    <source>
        <dbReference type="ARBA" id="ARBA00004496"/>
    </source>
</evidence>
<dbReference type="SUPFAM" id="SSF50249">
    <property type="entry name" value="Nucleic acid-binding proteins"/>
    <property type="match status" value="1"/>
</dbReference>
<evidence type="ECO:0000256" key="2">
    <source>
        <dbReference type="ARBA" id="ARBA00008653"/>
    </source>
</evidence>
<dbReference type="AlphaFoldDB" id="B4R9C7"/>
<evidence type="ECO:0000259" key="18">
    <source>
        <dbReference type="PROSITE" id="PS51447"/>
    </source>
</evidence>
<keyword evidence="6 15" id="KW-0436">Ligase</keyword>
<reference evidence="20 21" key="1">
    <citation type="journal article" date="2008" name="BMC Genomics">
        <title>Complete genome of Phenylobacterium zucineum - a novel facultative intracellular bacterium isolated from human erythroleukemia cell line K562.</title>
        <authorList>
            <person name="Luo Y."/>
            <person name="Xu X."/>
            <person name="Ding Z."/>
            <person name="Liu Z."/>
            <person name="Zhang B."/>
            <person name="Yan Z."/>
            <person name="Sun J."/>
            <person name="Hu S."/>
            <person name="Hu X."/>
        </authorList>
    </citation>
    <scope>NUCLEOTIDE SEQUENCE [LARGE SCALE GENOMIC DNA]</scope>
    <source>
        <strain evidence="20 21">HLK1</strain>
    </source>
</reference>
<dbReference type="Pfam" id="PF03483">
    <property type="entry name" value="B3_4"/>
    <property type="match status" value="1"/>
</dbReference>
<dbReference type="SMART" id="SM00874">
    <property type="entry name" value="B5"/>
    <property type="match status" value="1"/>
</dbReference>
<dbReference type="Gene3D" id="2.40.50.140">
    <property type="entry name" value="Nucleic acid-binding proteins"/>
    <property type="match status" value="1"/>
</dbReference>
<dbReference type="SMART" id="SM00873">
    <property type="entry name" value="B3_4"/>
    <property type="match status" value="1"/>
</dbReference>
<dbReference type="EC" id="6.1.1.20" evidence="15"/>
<dbReference type="InterPro" id="IPR009061">
    <property type="entry name" value="DNA-bd_dom_put_sf"/>
</dbReference>
<keyword evidence="4 15" id="KW-0963">Cytoplasm</keyword>
<keyword evidence="9 15" id="KW-0067">ATP-binding</keyword>
<keyword evidence="8 15" id="KW-0547">Nucleotide-binding</keyword>
<dbReference type="Gene3D" id="3.30.56.10">
    <property type="match status" value="2"/>
</dbReference>
<dbReference type="PROSITE" id="PS51483">
    <property type="entry name" value="B5"/>
    <property type="match status" value="1"/>
</dbReference>
<dbReference type="InterPro" id="IPR045060">
    <property type="entry name" value="Phe-tRNA-ligase_IIc_bsu"/>
</dbReference>
<evidence type="ECO:0000256" key="4">
    <source>
        <dbReference type="ARBA" id="ARBA00022490"/>
    </source>
</evidence>
<evidence type="ECO:0000256" key="8">
    <source>
        <dbReference type="ARBA" id="ARBA00022741"/>
    </source>
</evidence>
<dbReference type="SUPFAM" id="SSF56037">
    <property type="entry name" value="PheT/TilS domain"/>
    <property type="match status" value="1"/>
</dbReference>
<keyword evidence="12 15" id="KW-0648">Protein biosynthesis</keyword>
<feature type="domain" description="B5" evidence="19">
    <location>
        <begin position="415"/>
        <end position="486"/>
    </location>
</feature>
<keyword evidence="10 15" id="KW-0460">Magnesium</keyword>